<organism evidence="1 2">
    <name type="scientific">Russula earlei</name>
    <dbReference type="NCBI Taxonomy" id="71964"/>
    <lineage>
        <taxon>Eukaryota</taxon>
        <taxon>Fungi</taxon>
        <taxon>Dikarya</taxon>
        <taxon>Basidiomycota</taxon>
        <taxon>Agaricomycotina</taxon>
        <taxon>Agaricomycetes</taxon>
        <taxon>Russulales</taxon>
        <taxon>Russulaceae</taxon>
        <taxon>Russula</taxon>
    </lineage>
</organism>
<evidence type="ECO:0000313" key="2">
    <source>
        <dbReference type="Proteomes" id="UP001207468"/>
    </source>
</evidence>
<keyword evidence="2" id="KW-1185">Reference proteome</keyword>
<evidence type="ECO:0000313" key="1">
    <source>
        <dbReference type="EMBL" id="KAI9508672.1"/>
    </source>
</evidence>
<dbReference type="EMBL" id="JAGFNK010000082">
    <property type="protein sequence ID" value="KAI9508672.1"/>
    <property type="molecule type" value="Genomic_DNA"/>
</dbReference>
<reference evidence="1" key="1">
    <citation type="submission" date="2021-03" db="EMBL/GenBank/DDBJ databases">
        <title>Evolutionary priming and transition to the ectomycorrhizal habit in an iconic lineage of mushroom-forming fungi: is preadaptation a requirement?</title>
        <authorList>
            <consortium name="DOE Joint Genome Institute"/>
            <person name="Looney B.P."/>
            <person name="Miyauchi S."/>
            <person name="Morin E."/>
            <person name="Drula E."/>
            <person name="Courty P.E."/>
            <person name="Chicoki N."/>
            <person name="Fauchery L."/>
            <person name="Kohler A."/>
            <person name="Kuo A."/>
            <person name="LaButti K."/>
            <person name="Pangilinan J."/>
            <person name="Lipzen A."/>
            <person name="Riley R."/>
            <person name="Andreopoulos W."/>
            <person name="He G."/>
            <person name="Johnson J."/>
            <person name="Barry K.W."/>
            <person name="Grigoriev I.V."/>
            <person name="Nagy L."/>
            <person name="Hibbett D."/>
            <person name="Henrissat B."/>
            <person name="Matheny P.B."/>
            <person name="Labbe J."/>
            <person name="Martin A.F."/>
        </authorList>
    </citation>
    <scope>NUCLEOTIDE SEQUENCE</scope>
    <source>
        <strain evidence="1">BPL698</strain>
    </source>
</reference>
<proteinExistence type="predicted"/>
<accession>A0ACC0UAZ5</accession>
<comment type="caution">
    <text evidence="1">The sequence shown here is derived from an EMBL/GenBank/DDBJ whole genome shotgun (WGS) entry which is preliminary data.</text>
</comment>
<name>A0ACC0UAZ5_9AGAM</name>
<gene>
    <name evidence="1" type="ORF">F5148DRAFT_979510</name>
</gene>
<sequence>MSQGSTPVSNSPLSRSFLDASTAIDDLTRSLVDYSRVSTPDPPLHLPECECNTEDSEYTKAWLAVKAKLESRLVLSAEVGQALLQRHEAYVRRLVQATKHASNRPKPDDDPPDPEISPATRKQMEDRIAELSRENAVLEKRFSQALLNNELAEVSNKTLSADLQESRVAFNRLSTEHARSVGWEERLRDALQERDDFHQERDSEAQKLRTTEARLASLSDKCAKLDLEVRVLEEQLEEERKKHIQMSEEIMREAKQWLAGLQHSRVDLTSIEHHDEIMKLLESLVAEKEALRKSNVELHELLSESREALQTLQEERLASPDDGRMLSPPSIRPHDIPMPSASLVCGTAPSPLSPISSIFSLHDQSVIVKRPLNLESPSHRSFEPLTPETSQPPLSSGSPQPRHIRRRREPNSDIDVEIESWSTTNESDDDATPGKPKREKSKSLYSLQRHRAVQTDSRDWNETLSPTGYGDQLSLPLSSNEGESESSSLADNPSTLGILLEHVHQLFNKITQADARTLTTRLKRQNILGADISYLSHSTVDGIIAEVANLRTIFRAALEDDKFTTICTRRDMRNLLKFLKDIFKELGTLRTTLNDVVLDPSIAPRVREMTMNPMVQSPSGEKAPSSSSGSGWMAPLSKLFSSTTLSDSKRGASPHGVNQGRGPTWLPPRIVPKLGPATSASTTTVNVEFTGTSAGRAVTKMSPIAQEAAQGPTAPVTTRSTSVNLMGIFAGAPRNDPWIVLPQGVSQSQGEKGDRLRRTTLGRAAGRAMAESPTQSFLPRNVDAVIDPRASSEERGGIDPARSLRTRGLSDSSIRSTFLQHAEAASVTLSPNPPEADGGRTVLGAFGQTVHGVRSIANPRGTTSPPSSSQLSPSRAASPRLGRLMPNISSWATTSRTLDSPDPDAYVGSLISNAPLRPLDRGEL</sequence>
<dbReference type="Proteomes" id="UP001207468">
    <property type="component" value="Unassembled WGS sequence"/>
</dbReference>
<protein>
    <submittedName>
        <fullName evidence="1">Uncharacterized protein</fullName>
    </submittedName>
</protein>